<sequence length="76" mass="8978">MPESKDVKNLSFLKRFSLMEREARAADLKPWNFHENSKWYREKYDEYGLLRPIQTFCGFVAFVIIAFGIWTLSGSP</sequence>
<comment type="caution">
    <text evidence="2">The sequence shown here is derived from an EMBL/GenBank/DDBJ whole genome shotgun (WGS) entry which is preliminary data.</text>
</comment>
<dbReference type="RefSeq" id="WP_192569000.1">
    <property type="nucleotide sequence ID" value="NZ_JACZEP010000020.1"/>
</dbReference>
<keyword evidence="3" id="KW-1185">Reference proteome</keyword>
<evidence type="ECO:0000313" key="2">
    <source>
        <dbReference type="EMBL" id="MBE1208397.1"/>
    </source>
</evidence>
<feature type="transmembrane region" description="Helical" evidence="1">
    <location>
        <begin position="53"/>
        <end position="72"/>
    </location>
</feature>
<dbReference type="EMBL" id="JACZEP010000020">
    <property type="protein sequence ID" value="MBE1208397.1"/>
    <property type="molecule type" value="Genomic_DNA"/>
</dbReference>
<gene>
    <name evidence="2" type="ORF">IHE39_29315</name>
</gene>
<organism evidence="2 3">
    <name type="scientific">Aminobacter carboxidus</name>
    <dbReference type="NCBI Taxonomy" id="376165"/>
    <lineage>
        <taxon>Bacteria</taxon>
        <taxon>Pseudomonadati</taxon>
        <taxon>Pseudomonadota</taxon>
        <taxon>Alphaproteobacteria</taxon>
        <taxon>Hyphomicrobiales</taxon>
        <taxon>Phyllobacteriaceae</taxon>
        <taxon>Aminobacter</taxon>
    </lineage>
</organism>
<evidence type="ECO:0000256" key="1">
    <source>
        <dbReference type="SAM" id="Phobius"/>
    </source>
</evidence>
<keyword evidence="1" id="KW-1133">Transmembrane helix</keyword>
<accession>A0ABR9GXI8</accession>
<keyword evidence="1" id="KW-0472">Membrane</keyword>
<protein>
    <submittedName>
        <fullName evidence="2">Uncharacterized protein</fullName>
    </submittedName>
</protein>
<dbReference type="Proteomes" id="UP000598227">
    <property type="component" value="Unassembled WGS sequence"/>
</dbReference>
<reference evidence="2 3" key="1">
    <citation type="submission" date="2020-09" db="EMBL/GenBank/DDBJ databases">
        <title>Draft Genome Sequence of Aminobacter carboxidus type strain DSM 1086, a soil Gram-negative carboxydobacterium.</title>
        <authorList>
            <person name="Turrini P."/>
            <person name="Tescari M."/>
            <person name="Artuso I."/>
            <person name="Lugli G.A."/>
            <person name="Frangipani E."/>
            <person name="Ventura M."/>
            <person name="Visca P."/>
        </authorList>
    </citation>
    <scope>NUCLEOTIDE SEQUENCE [LARGE SCALE GENOMIC DNA]</scope>
    <source>
        <strain evidence="2 3">DSM 1086</strain>
    </source>
</reference>
<keyword evidence="1" id="KW-0812">Transmembrane</keyword>
<proteinExistence type="predicted"/>
<name>A0ABR9GXI8_9HYPH</name>
<evidence type="ECO:0000313" key="3">
    <source>
        <dbReference type="Proteomes" id="UP000598227"/>
    </source>
</evidence>